<dbReference type="Proteomes" id="UP000299102">
    <property type="component" value="Unassembled WGS sequence"/>
</dbReference>
<evidence type="ECO:0000313" key="3">
    <source>
        <dbReference type="Proteomes" id="UP000299102"/>
    </source>
</evidence>
<dbReference type="AlphaFoldDB" id="A0A4C2AFP4"/>
<evidence type="ECO:0000256" key="1">
    <source>
        <dbReference type="SAM" id="MobiDB-lite"/>
    </source>
</evidence>
<gene>
    <name evidence="2" type="ORF">EVAR_71115_1</name>
</gene>
<dbReference type="EMBL" id="BGZK01003031">
    <property type="protein sequence ID" value="GBP97939.1"/>
    <property type="molecule type" value="Genomic_DNA"/>
</dbReference>
<sequence>MLAPLHQYGREINFSSFLSINVIFNPGHVFDSDPNILDSDPVPTIVFDPSPILNFDSGLAFDSDPGPVPDSALRPAFNHSSTFNKARGNPFHNVSFVAYCRAVTYFTEQCSQSPPIAPSFWQFYTNAVGLLTTVISDALAAPEVGSRPTPDIGDPPASAPSNPLRGSVPP</sequence>
<accession>A0A4C2AFP4</accession>
<organism evidence="2 3">
    <name type="scientific">Eumeta variegata</name>
    <name type="common">Bagworm moth</name>
    <name type="synonym">Eumeta japonica</name>
    <dbReference type="NCBI Taxonomy" id="151549"/>
    <lineage>
        <taxon>Eukaryota</taxon>
        <taxon>Metazoa</taxon>
        <taxon>Ecdysozoa</taxon>
        <taxon>Arthropoda</taxon>
        <taxon>Hexapoda</taxon>
        <taxon>Insecta</taxon>
        <taxon>Pterygota</taxon>
        <taxon>Neoptera</taxon>
        <taxon>Endopterygota</taxon>
        <taxon>Lepidoptera</taxon>
        <taxon>Glossata</taxon>
        <taxon>Ditrysia</taxon>
        <taxon>Tineoidea</taxon>
        <taxon>Psychidae</taxon>
        <taxon>Oiketicinae</taxon>
        <taxon>Eumeta</taxon>
    </lineage>
</organism>
<evidence type="ECO:0000313" key="2">
    <source>
        <dbReference type="EMBL" id="GBP97939.1"/>
    </source>
</evidence>
<proteinExistence type="predicted"/>
<name>A0A4C2AFP4_EUMVA</name>
<comment type="caution">
    <text evidence="2">The sequence shown here is derived from an EMBL/GenBank/DDBJ whole genome shotgun (WGS) entry which is preliminary data.</text>
</comment>
<keyword evidence="3" id="KW-1185">Reference proteome</keyword>
<feature type="region of interest" description="Disordered" evidence="1">
    <location>
        <begin position="142"/>
        <end position="170"/>
    </location>
</feature>
<reference evidence="2 3" key="1">
    <citation type="journal article" date="2019" name="Commun. Biol.">
        <title>The bagworm genome reveals a unique fibroin gene that provides high tensile strength.</title>
        <authorList>
            <person name="Kono N."/>
            <person name="Nakamura H."/>
            <person name="Ohtoshi R."/>
            <person name="Tomita M."/>
            <person name="Numata K."/>
            <person name="Arakawa K."/>
        </authorList>
    </citation>
    <scope>NUCLEOTIDE SEQUENCE [LARGE SCALE GENOMIC DNA]</scope>
</reference>
<protein>
    <submittedName>
        <fullName evidence="2">Uncharacterized protein</fullName>
    </submittedName>
</protein>